<dbReference type="CDD" id="cd08152">
    <property type="entry name" value="y4iL_like"/>
    <property type="match status" value="1"/>
</dbReference>
<gene>
    <name evidence="2" type="ORF">FDY93_18555</name>
</gene>
<dbReference type="GO" id="GO:0004096">
    <property type="term" value="F:catalase activity"/>
    <property type="evidence" value="ECO:0007669"/>
    <property type="project" value="UniProtKB-EC"/>
</dbReference>
<keyword evidence="2" id="KW-0575">Peroxidase</keyword>
<protein>
    <submittedName>
        <fullName evidence="2">Catalase</fullName>
        <ecNumber evidence="2">1.11.1.6</ecNumber>
    </submittedName>
</protein>
<dbReference type="InterPro" id="IPR020835">
    <property type="entry name" value="Catalase_sf"/>
</dbReference>
<evidence type="ECO:0000256" key="1">
    <source>
        <dbReference type="SAM" id="SignalP"/>
    </source>
</evidence>
<reference evidence="2 3" key="1">
    <citation type="submission" date="2019-05" db="EMBL/GenBank/DDBJ databases">
        <title>Microbulbifer harenosus sp. nov., an alginate-degrading bacterium isolated from coastal sand.</title>
        <authorList>
            <person name="Huang H."/>
            <person name="Mo K."/>
            <person name="Bao S."/>
        </authorList>
    </citation>
    <scope>NUCLEOTIDE SEQUENCE [LARGE SCALE GENOMIC DNA]</scope>
    <source>
        <strain evidence="2 3">HB161719</strain>
    </source>
</reference>
<dbReference type="SUPFAM" id="SSF56634">
    <property type="entry name" value="Heme-dependent catalase-like"/>
    <property type="match status" value="1"/>
</dbReference>
<feature type="chain" id="PRO_5046721135" evidence="1">
    <location>
        <begin position="26"/>
        <end position="461"/>
    </location>
</feature>
<dbReference type="Proteomes" id="UP000306791">
    <property type="component" value="Unassembled WGS sequence"/>
</dbReference>
<sequence>MSYTLLTTVKISALAFTFFCAASFADQDHEHRRESLRALDASIQQLGMDVSSAERDAIASAMLAGLDVSRAAQQQNSPRYGDRFRRDAHAKATGCLRAEFEVNGDIPNQFRHSVFANPGRRYQAWIRFSNGDMLVQTDGEKDARGMAIKLMGVNGTPLAPELGAGGTQDFLMANNQAFFNRNIHDYAENMQHLARLDRSGWFFSLWPPRLHLKQLVRAAQTVSSTIDTPLQERYFSILPYRLGETEIKFASRPCAGADYPITVDQSDENFLTAQLADNLQSASACFDFVVQPRNTDANTPLDDATVIWEEKDSPFIPIARIHIPPQTFTSEAQWEFCENLSMNPWRGVGEWEPLGSLNRARRLVYHAVSEFRHTSNNAPQQEPEGWCLPGEVCTPQQGLNIVKPTWPLPRCFDALARSVDGQVLDSQCADDSYAIDFSAQKVEAGAAPGSSAATKSIQSHY</sequence>
<dbReference type="RefSeq" id="WP_138237248.1">
    <property type="nucleotide sequence ID" value="NZ_CP185860.1"/>
</dbReference>
<accession>A0ABY2UCW7</accession>
<evidence type="ECO:0000313" key="3">
    <source>
        <dbReference type="Proteomes" id="UP000306791"/>
    </source>
</evidence>
<comment type="caution">
    <text evidence="2">The sequence shown here is derived from an EMBL/GenBank/DDBJ whole genome shotgun (WGS) entry which is preliminary data.</text>
</comment>
<feature type="signal peptide" evidence="1">
    <location>
        <begin position="1"/>
        <end position="25"/>
    </location>
</feature>
<dbReference type="EC" id="1.11.1.6" evidence="2"/>
<dbReference type="EMBL" id="VANI01000024">
    <property type="protein sequence ID" value="TLM73936.1"/>
    <property type="molecule type" value="Genomic_DNA"/>
</dbReference>
<keyword evidence="3" id="KW-1185">Reference proteome</keyword>
<proteinExistence type="predicted"/>
<evidence type="ECO:0000313" key="2">
    <source>
        <dbReference type="EMBL" id="TLM73936.1"/>
    </source>
</evidence>
<keyword evidence="2" id="KW-0560">Oxidoreductase</keyword>
<organism evidence="2 3">
    <name type="scientific">Microbulbifer harenosus</name>
    <dbReference type="NCBI Taxonomy" id="2576840"/>
    <lineage>
        <taxon>Bacteria</taxon>
        <taxon>Pseudomonadati</taxon>
        <taxon>Pseudomonadota</taxon>
        <taxon>Gammaproteobacteria</taxon>
        <taxon>Cellvibrionales</taxon>
        <taxon>Microbulbiferaceae</taxon>
        <taxon>Microbulbifer</taxon>
    </lineage>
</organism>
<dbReference type="Gene3D" id="2.40.180.10">
    <property type="entry name" value="Catalase core domain"/>
    <property type="match status" value="1"/>
</dbReference>
<keyword evidence="1" id="KW-0732">Signal</keyword>
<name>A0ABY2UCW7_9GAMM</name>